<accession>A0A5P8WGT9</accession>
<dbReference type="InterPro" id="IPR012337">
    <property type="entry name" value="RNaseH-like_sf"/>
</dbReference>
<name>A0A5P8WGT9_9NOSO</name>
<dbReference type="KEGG" id="nsh:GXM_09509"/>
<dbReference type="Pfam" id="PF01609">
    <property type="entry name" value="DDE_Tnp_1"/>
    <property type="match status" value="1"/>
</dbReference>
<dbReference type="EMBL" id="CP045227">
    <property type="protein sequence ID" value="QFS52015.1"/>
    <property type="molecule type" value="Genomic_DNA"/>
</dbReference>
<evidence type="ECO:0000259" key="1">
    <source>
        <dbReference type="Pfam" id="PF01609"/>
    </source>
</evidence>
<dbReference type="GO" id="GO:0004803">
    <property type="term" value="F:transposase activity"/>
    <property type="evidence" value="ECO:0007669"/>
    <property type="project" value="InterPro"/>
</dbReference>
<keyword evidence="3" id="KW-1185">Reference proteome</keyword>
<reference evidence="2 3" key="1">
    <citation type="submission" date="2019-10" db="EMBL/GenBank/DDBJ databases">
        <title>Genomic and transcriptomic insights into the perfect genentic adaptation of a filamentous nitrogen-fixing cyanobacterium to rice fields.</title>
        <authorList>
            <person name="Chen Z."/>
        </authorList>
    </citation>
    <scope>NUCLEOTIDE SEQUENCE [LARGE SCALE GENOMIC DNA]</scope>
    <source>
        <strain evidence="2">CCNUC1</strain>
    </source>
</reference>
<dbReference type="GO" id="GO:0003677">
    <property type="term" value="F:DNA binding"/>
    <property type="evidence" value="ECO:0007669"/>
    <property type="project" value="InterPro"/>
</dbReference>
<dbReference type="GO" id="GO:0006313">
    <property type="term" value="P:DNA transposition"/>
    <property type="evidence" value="ECO:0007669"/>
    <property type="project" value="InterPro"/>
</dbReference>
<dbReference type="SUPFAM" id="SSF53098">
    <property type="entry name" value="Ribonuclease H-like"/>
    <property type="match status" value="1"/>
</dbReference>
<protein>
    <recommendedName>
        <fullName evidence="1">Transposase IS4-like domain-containing protein</fullName>
    </recommendedName>
</protein>
<evidence type="ECO:0000313" key="3">
    <source>
        <dbReference type="Proteomes" id="UP000326678"/>
    </source>
</evidence>
<evidence type="ECO:0000313" key="2">
    <source>
        <dbReference type="EMBL" id="QFS52015.1"/>
    </source>
</evidence>
<proteinExistence type="predicted"/>
<feature type="domain" description="Transposase IS4-like" evidence="1">
    <location>
        <begin position="136"/>
        <end position="299"/>
    </location>
</feature>
<dbReference type="AlphaFoldDB" id="A0A5P8WGT9"/>
<gene>
    <name evidence="2" type="ORF">GXM_09509</name>
</gene>
<organism evidence="2 3">
    <name type="scientific">Nostoc sphaeroides CCNUC1</name>
    <dbReference type="NCBI Taxonomy" id="2653204"/>
    <lineage>
        <taxon>Bacteria</taxon>
        <taxon>Bacillati</taxon>
        <taxon>Cyanobacteriota</taxon>
        <taxon>Cyanophyceae</taxon>
        <taxon>Nostocales</taxon>
        <taxon>Nostocaceae</taxon>
        <taxon>Nostoc</taxon>
    </lineage>
</organism>
<dbReference type="InterPro" id="IPR002559">
    <property type="entry name" value="Transposase_11"/>
</dbReference>
<sequence length="339" mass="39915">MNMKFTKLDYCQYLLSSQINYTITNLAEHLESISHDKINYYLKTEKLTPRLLWDNVKDVVEPDDNGYIIFDDSILDKRYSEEIEIVRRQYSGNEHGVLKGIGVVSCVYVNPTLQRFWVIDYRIFNPDVDGKTKIDHVKDMLQSLVYHKLLPFDTVLMDTWYAVHSLMLYIDSLDKIYYCPLKDNRLVDDTFGQAKYKRIELLEWSPEELECGKIIKIKGFPAQKKVKLFRVTVSTNRTDYIATNDLSQSSTDVVQEVCKIRWKIEEFHREIKQLTGIESCQCRKARLQRNHIACAMLVWVRLKNLAYTTGQTIYQIKHNLLSNYLIQQLKRPSILMCLV</sequence>
<dbReference type="Proteomes" id="UP000326678">
    <property type="component" value="Chromosome Gxm2"/>
</dbReference>